<evidence type="ECO:0000256" key="1">
    <source>
        <dbReference type="SAM" id="Phobius"/>
    </source>
</evidence>
<feature type="transmembrane region" description="Helical" evidence="1">
    <location>
        <begin position="23"/>
        <end position="43"/>
    </location>
</feature>
<keyword evidence="3" id="KW-1185">Reference proteome</keyword>
<reference evidence="2" key="1">
    <citation type="submission" date="2025-08" db="UniProtKB">
        <authorList>
            <consortium name="Ensembl"/>
        </authorList>
    </citation>
    <scope>IDENTIFICATION</scope>
</reference>
<evidence type="ECO:0000313" key="3">
    <source>
        <dbReference type="Proteomes" id="UP000261380"/>
    </source>
</evidence>
<sequence length="67" mass="7334">ITQFVLQHDLFLLLSIQVEEGAISFHSLFVAACVSACVLSVGVQQHRSCLTACMVLQAPLCLYEIPK</sequence>
<accession>A0A3B5LMJ9</accession>
<keyword evidence="1" id="KW-1133">Transmembrane helix</keyword>
<organism evidence="2 3">
    <name type="scientific">Xiphophorus couchianus</name>
    <name type="common">Monterrey platyfish</name>
    <dbReference type="NCBI Taxonomy" id="32473"/>
    <lineage>
        <taxon>Eukaryota</taxon>
        <taxon>Metazoa</taxon>
        <taxon>Chordata</taxon>
        <taxon>Craniata</taxon>
        <taxon>Vertebrata</taxon>
        <taxon>Euteleostomi</taxon>
        <taxon>Actinopterygii</taxon>
        <taxon>Neopterygii</taxon>
        <taxon>Teleostei</taxon>
        <taxon>Neoteleostei</taxon>
        <taxon>Acanthomorphata</taxon>
        <taxon>Ovalentaria</taxon>
        <taxon>Atherinomorphae</taxon>
        <taxon>Cyprinodontiformes</taxon>
        <taxon>Poeciliidae</taxon>
        <taxon>Poeciliinae</taxon>
        <taxon>Xiphophorus</taxon>
    </lineage>
</organism>
<keyword evidence="1" id="KW-0472">Membrane</keyword>
<dbReference type="Proteomes" id="UP000261380">
    <property type="component" value="Unplaced"/>
</dbReference>
<proteinExistence type="predicted"/>
<evidence type="ECO:0000313" key="2">
    <source>
        <dbReference type="Ensembl" id="ENSXCOP00000012192.1"/>
    </source>
</evidence>
<keyword evidence="1" id="KW-0812">Transmembrane</keyword>
<dbReference type="Ensembl" id="ENSXCOT00000012337.1">
    <property type="protein sequence ID" value="ENSXCOP00000012192.1"/>
    <property type="gene ID" value="ENSXCOG00000009230.1"/>
</dbReference>
<reference evidence="2" key="2">
    <citation type="submission" date="2025-09" db="UniProtKB">
        <authorList>
            <consortium name="Ensembl"/>
        </authorList>
    </citation>
    <scope>IDENTIFICATION</scope>
</reference>
<name>A0A3B5LMJ9_9TELE</name>
<dbReference type="AlphaFoldDB" id="A0A3B5LMJ9"/>
<protein>
    <submittedName>
        <fullName evidence="2">Uncharacterized protein</fullName>
    </submittedName>
</protein>